<evidence type="ECO:0000313" key="11">
    <source>
        <dbReference type="Ensembl" id="ENSELUP00000084721.1"/>
    </source>
</evidence>
<keyword evidence="9" id="KW-0464">Manganese</keyword>
<keyword evidence="7 9" id="KW-0460">Magnesium</keyword>
<accession>A0AAY5K7H6</accession>
<evidence type="ECO:0000256" key="6">
    <source>
        <dbReference type="ARBA" id="ARBA00022801"/>
    </source>
</evidence>
<keyword evidence="8" id="KW-0234">DNA repair</keyword>
<keyword evidence="12" id="KW-1185">Reference proteome</keyword>
<evidence type="ECO:0000256" key="7">
    <source>
        <dbReference type="ARBA" id="ARBA00022842"/>
    </source>
</evidence>
<dbReference type="Ensembl" id="ENSELUT00000105808.1">
    <property type="protein sequence ID" value="ENSELUP00000084721.1"/>
    <property type="gene ID" value="ENSELUG00000042368.1"/>
</dbReference>
<sequence>MQTRSIKDMLNTFKVVTWNVNGLQEGLKKTVIYHLENRSADIVFLQELHFRAGQIEFLKRRWVGEAFEAVYTSRSRGVGILIDKRIPFKLVSQHSDPYGRYLIIKCELFRELYTLLSIYRPPAADMAFLKDIQIRLDSSQTGLIIMGGELNMLETFNFPVEFINMVPAPP</sequence>
<evidence type="ECO:0000256" key="3">
    <source>
        <dbReference type="ARBA" id="ARBA00012115"/>
    </source>
</evidence>
<proteinExistence type="inferred from homology"/>
<comment type="cofactor">
    <cofactor evidence="9">
        <name>Mg(2+)</name>
        <dbReference type="ChEBI" id="CHEBI:18420"/>
    </cofactor>
    <cofactor evidence="9">
        <name>Mn(2+)</name>
        <dbReference type="ChEBI" id="CHEBI:29035"/>
    </cofactor>
    <text evidence="9">Probably binds two magnesium or manganese ions per subunit.</text>
</comment>
<feature type="binding site" evidence="9">
    <location>
        <position position="47"/>
    </location>
    <ligand>
        <name>Mg(2+)</name>
        <dbReference type="ChEBI" id="CHEBI:18420"/>
        <label>1</label>
    </ligand>
</feature>
<dbReference type="GO" id="GO:0008081">
    <property type="term" value="F:phosphoric diester hydrolase activity"/>
    <property type="evidence" value="ECO:0007669"/>
    <property type="project" value="TreeGrafter"/>
</dbReference>
<reference evidence="11" key="2">
    <citation type="submission" date="2025-08" db="UniProtKB">
        <authorList>
            <consortium name="Ensembl"/>
        </authorList>
    </citation>
    <scope>IDENTIFICATION</scope>
</reference>
<comment type="similarity">
    <text evidence="2">Belongs to the DNA repair enzymes AP/ExoA family.</text>
</comment>
<reference evidence="11 12" key="1">
    <citation type="submission" date="2020-02" db="EMBL/GenBank/DDBJ databases">
        <title>Esox lucius (northern pike) genome, fEsoLuc1, primary haplotype.</title>
        <authorList>
            <person name="Myers G."/>
            <person name="Karagic N."/>
            <person name="Meyer A."/>
            <person name="Pippel M."/>
            <person name="Reichard M."/>
            <person name="Winkler S."/>
            <person name="Tracey A."/>
            <person name="Sims Y."/>
            <person name="Howe K."/>
            <person name="Rhie A."/>
            <person name="Formenti G."/>
            <person name="Durbin R."/>
            <person name="Fedrigo O."/>
            <person name="Jarvis E.D."/>
        </authorList>
    </citation>
    <scope>NUCLEOTIDE SEQUENCE [LARGE SCALE GENOMIC DNA]</scope>
</reference>
<dbReference type="AlphaFoldDB" id="A0AAY5K7H6"/>
<dbReference type="GO" id="GO:0006284">
    <property type="term" value="P:base-excision repair"/>
    <property type="evidence" value="ECO:0007669"/>
    <property type="project" value="TreeGrafter"/>
</dbReference>
<evidence type="ECO:0000256" key="2">
    <source>
        <dbReference type="ARBA" id="ARBA00007092"/>
    </source>
</evidence>
<name>A0AAY5K7H6_ESOLU</name>
<evidence type="ECO:0000256" key="4">
    <source>
        <dbReference type="ARBA" id="ARBA00022723"/>
    </source>
</evidence>
<dbReference type="Proteomes" id="UP000265140">
    <property type="component" value="Chromosome 1"/>
</dbReference>
<dbReference type="InterPro" id="IPR004808">
    <property type="entry name" value="AP_endonuc_1"/>
</dbReference>
<dbReference type="InterPro" id="IPR036691">
    <property type="entry name" value="Endo/exonu/phosph_ase_sf"/>
</dbReference>
<dbReference type="Pfam" id="PF03372">
    <property type="entry name" value="Exo_endo_phos"/>
    <property type="match status" value="1"/>
</dbReference>
<evidence type="ECO:0000313" key="12">
    <source>
        <dbReference type="Proteomes" id="UP000265140"/>
    </source>
</evidence>
<organism evidence="11 12">
    <name type="scientific">Esox lucius</name>
    <name type="common">Northern pike</name>
    <dbReference type="NCBI Taxonomy" id="8010"/>
    <lineage>
        <taxon>Eukaryota</taxon>
        <taxon>Metazoa</taxon>
        <taxon>Chordata</taxon>
        <taxon>Craniata</taxon>
        <taxon>Vertebrata</taxon>
        <taxon>Euteleostomi</taxon>
        <taxon>Actinopterygii</taxon>
        <taxon>Neopterygii</taxon>
        <taxon>Teleostei</taxon>
        <taxon>Protacanthopterygii</taxon>
        <taxon>Esociformes</taxon>
        <taxon>Esocidae</taxon>
        <taxon>Esox</taxon>
    </lineage>
</organism>
<keyword evidence="5" id="KW-0227">DNA damage</keyword>
<evidence type="ECO:0000256" key="9">
    <source>
        <dbReference type="PIRSR" id="PIRSR604808-2"/>
    </source>
</evidence>
<dbReference type="PANTHER" id="PTHR22748:SF26">
    <property type="entry name" value="ENDONUCLEASE_EXONUCLEASE_PHOSPHATASE DOMAIN-CONTAINING PROTEIN"/>
    <property type="match status" value="1"/>
</dbReference>
<feature type="binding site" evidence="9">
    <location>
        <position position="19"/>
    </location>
    <ligand>
        <name>Mg(2+)</name>
        <dbReference type="ChEBI" id="CHEBI:18420"/>
        <label>1</label>
    </ligand>
</feature>
<dbReference type="GeneTree" id="ENSGT01120000275625"/>
<keyword evidence="4 9" id="KW-0479">Metal-binding</keyword>
<dbReference type="SUPFAM" id="SSF56219">
    <property type="entry name" value="DNase I-like"/>
    <property type="match status" value="1"/>
</dbReference>
<dbReference type="Gene3D" id="3.60.10.10">
    <property type="entry name" value="Endonuclease/exonuclease/phosphatase"/>
    <property type="match status" value="1"/>
</dbReference>
<dbReference type="InterPro" id="IPR005135">
    <property type="entry name" value="Endo/exonuclease/phosphatase"/>
</dbReference>
<dbReference type="GO" id="GO:0008311">
    <property type="term" value="F:double-stranded DNA 3'-5' DNA exonuclease activity"/>
    <property type="evidence" value="ECO:0007669"/>
    <property type="project" value="UniProtKB-EC"/>
</dbReference>
<evidence type="ECO:0000256" key="5">
    <source>
        <dbReference type="ARBA" id="ARBA00022763"/>
    </source>
</evidence>
<evidence type="ECO:0000256" key="1">
    <source>
        <dbReference type="ARBA" id="ARBA00000493"/>
    </source>
</evidence>
<evidence type="ECO:0000256" key="8">
    <source>
        <dbReference type="ARBA" id="ARBA00023204"/>
    </source>
</evidence>
<dbReference type="GO" id="GO:0005634">
    <property type="term" value="C:nucleus"/>
    <property type="evidence" value="ECO:0007669"/>
    <property type="project" value="TreeGrafter"/>
</dbReference>
<dbReference type="PANTHER" id="PTHR22748">
    <property type="entry name" value="AP ENDONUCLEASE"/>
    <property type="match status" value="1"/>
</dbReference>
<comment type="catalytic activity">
    <reaction evidence="1">
        <text>Exonucleolytic cleavage in the 3'- to 5'-direction to yield nucleoside 5'-phosphates.</text>
        <dbReference type="EC" id="3.1.11.2"/>
    </reaction>
</comment>
<dbReference type="GO" id="GO:0046872">
    <property type="term" value="F:metal ion binding"/>
    <property type="evidence" value="ECO:0007669"/>
    <property type="project" value="UniProtKB-KW"/>
</dbReference>
<feature type="domain" description="Endonuclease/exonuclease/phosphatase" evidence="10">
    <location>
        <begin position="16"/>
        <end position="147"/>
    </location>
</feature>
<dbReference type="GO" id="GO:0003906">
    <property type="term" value="F:DNA-(apurinic or apyrimidinic site) endonuclease activity"/>
    <property type="evidence" value="ECO:0007669"/>
    <property type="project" value="TreeGrafter"/>
</dbReference>
<keyword evidence="6" id="KW-0378">Hydrolase</keyword>
<evidence type="ECO:0000259" key="10">
    <source>
        <dbReference type="Pfam" id="PF03372"/>
    </source>
</evidence>
<dbReference type="EC" id="3.1.11.2" evidence="3"/>
<reference evidence="11" key="3">
    <citation type="submission" date="2025-09" db="UniProtKB">
        <authorList>
            <consortium name="Ensembl"/>
        </authorList>
    </citation>
    <scope>IDENTIFICATION</scope>
</reference>
<protein>
    <recommendedName>
        <fullName evidence="3">exodeoxyribonuclease III</fullName>
        <ecNumber evidence="3">3.1.11.2</ecNumber>
    </recommendedName>
</protein>